<comment type="similarity">
    <text evidence="1">Belongs to the NAD(P)-dependent epimerase/dehydratase family.</text>
</comment>
<evidence type="ECO:0000313" key="4">
    <source>
        <dbReference type="Proteomes" id="UP000179183"/>
    </source>
</evidence>
<dbReference type="EMBL" id="MHOQ01000024">
    <property type="protein sequence ID" value="OGZ66650.1"/>
    <property type="molecule type" value="Genomic_DNA"/>
</dbReference>
<protein>
    <submittedName>
        <fullName evidence="3">UDP-glucose 4-epimerase</fullName>
    </submittedName>
</protein>
<dbReference type="SUPFAM" id="SSF51735">
    <property type="entry name" value="NAD(P)-binding Rossmann-fold domains"/>
    <property type="match status" value="1"/>
</dbReference>
<evidence type="ECO:0000313" key="3">
    <source>
        <dbReference type="EMBL" id="OGZ66650.1"/>
    </source>
</evidence>
<dbReference type="Pfam" id="PF01370">
    <property type="entry name" value="Epimerase"/>
    <property type="match status" value="1"/>
</dbReference>
<feature type="domain" description="NAD-dependent epimerase/dehydratase" evidence="2">
    <location>
        <begin position="3"/>
        <end position="234"/>
    </location>
</feature>
<name>A0A1G2HWS2_9BACT</name>
<comment type="caution">
    <text evidence="3">The sequence shown here is derived from an EMBL/GenBank/DDBJ whole genome shotgun (WGS) entry which is preliminary data.</text>
</comment>
<gene>
    <name evidence="3" type="ORF">A3D34_00065</name>
</gene>
<evidence type="ECO:0000259" key="2">
    <source>
        <dbReference type="Pfam" id="PF01370"/>
    </source>
</evidence>
<reference evidence="3 4" key="1">
    <citation type="journal article" date="2016" name="Nat. Commun.">
        <title>Thousands of microbial genomes shed light on interconnected biogeochemical processes in an aquifer system.</title>
        <authorList>
            <person name="Anantharaman K."/>
            <person name="Brown C.T."/>
            <person name="Hug L.A."/>
            <person name="Sharon I."/>
            <person name="Castelle C.J."/>
            <person name="Probst A.J."/>
            <person name="Thomas B.C."/>
            <person name="Singh A."/>
            <person name="Wilkins M.J."/>
            <person name="Karaoz U."/>
            <person name="Brodie E.L."/>
            <person name="Williams K.H."/>
            <person name="Hubbard S.S."/>
            <person name="Banfield J.F."/>
        </authorList>
    </citation>
    <scope>NUCLEOTIDE SEQUENCE [LARGE SCALE GENOMIC DNA]</scope>
</reference>
<dbReference type="InterPro" id="IPR001509">
    <property type="entry name" value="Epimerase_deHydtase"/>
</dbReference>
<dbReference type="InterPro" id="IPR036291">
    <property type="entry name" value="NAD(P)-bd_dom_sf"/>
</dbReference>
<dbReference type="Gene3D" id="3.40.50.720">
    <property type="entry name" value="NAD(P)-binding Rossmann-like Domain"/>
    <property type="match status" value="1"/>
</dbReference>
<organism evidence="3 4">
    <name type="scientific">Candidatus Staskawiczbacteria bacterium RIFCSPHIGHO2_02_FULL_33_16</name>
    <dbReference type="NCBI Taxonomy" id="1802204"/>
    <lineage>
        <taxon>Bacteria</taxon>
        <taxon>Candidatus Staskawicziibacteriota</taxon>
    </lineage>
</organism>
<accession>A0A1G2HWS2</accession>
<dbReference type="Proteomes" id="UP000179183">
    <property type="component" value="Unassembled WGS sequence"/>
</dbReference>
<dbReference type="PANTHER" id="PTHR43000">
    <property type="entry name" value="DTDP-D-GLUCOSE 4,6-DEHYDRATASE-RELATED"/>
    <property type="match status" value="1"/>
</dbReference>
<dbReference type="AlphaFoldDB" id="A0A1G2HWS2"/>
<evidence type="ECO:0000256" key="1">
    <source>
        <dbReference type="ARBA" id="ARBA00007637"/>
    </source>
</evidence>
<dbReference type="Gene3D" id="3.90.25.10">
    <property type="entry name" value="UDP-galactose 4-epimerase, domain 1"/>
    <property type="match status" value="1"/>
</dbReference>
<proteinExistence type="inferred from homology"/>
<sequence>MKILVTGGAGFIGSHLVDALISKGHTLVVIDNLSTGFKKNINPKAIFYKLDICDPAIQKVFIKERPESVFHFAAQVNLRRSIDNPIKDAKTNILGSINILENCVDAGVKKVIFASTGGAMYGEANIIPTSESHMANPLSPYAINKLAIESYLNYYYNIFGLQYVSLRFSNVYGPRQNPKGEAGVVGIFCEKIFKHQNPTVYGNGRQTRDFIYVDDAINASISAMEMEGLGVYNISTSKETSINMIFDLIKRESGVNCKKIHIKEGGGAQKKSCLDYSQAKKVFGWQPEYSLKKGIINTIRWYRSKLNYEKNGSIL</sequence>